<name>A0A0B1ST33_OESDE</name>
<dbReference type="AlphaFoldDB" id="A0A0B1ST33"/>
<dbReference type="InterPro" id="IPR000504">
    <property type="entry name" value="RRM_dom"/>
</dbReference>
<evidence type="ECO:0000256" key="1">
    <source>
        <dbReference type="PROSITE-ProRule" id="PRU00176"/>
    </source>
</evidence>
<evidence type="ECO:0000313" key="5">
    <source>
        <dbReference type="Proteomes" id="UP000053660"/>
    </source>
</evidence>
<keyword evidence="5" id="KW-1185">Reference proteome</keyword>
<feature type="compositionally biased region" description="Basic and acidic residues" evidence="2">
    <location>
        <begin position="105"/>
        <end position="115"/>
    </location>
</feature>
<dbReference type="Proteomes" id="UP000053660">
    <property type="component" value="Unassembled WGS sequence"/>
</dbReference>
<reference evidence="4 5" key="1">
    <citation type="submission" date="2014-03" db="EMBL/GenBank/DDBJ databases">
        <title>Draft genome of the hookworm Oesophagostomum dentatum.</title>
        <authorList>
            <person name="Mitreva M."/>
        </authorList>
    </citation>
    <scope>NUCLEOTIDE SEQUENCE [LARGE SCALE GENOMIC DNA]</scope>
    <source>
        <strain evidence="4 5">OD-Hann</strain>
    </source>
</reference>
<evidence type="ECO:0000256" key="2">
    <source>
        <dbReference type="SAM" id="MobiDB-lite"/>
    </source>
</evidence>
<dbReference type="EMBL" id="KN560609">
    <property type="protein sequence ID" value="KHJ86380.1"/>
    <property type="molecule type" value="Genomic_DNA"/>
</dbReference>
<feature type="domain" description="RRM" evidence="3">
    <location>
        <begin position="133"/>
        <end position="209"/>
    </location>
</feature>
<accession>A0A0B1ST33</accession>
<dbReference type="InterPro" id="IPR012677">
    <property type="entry name" value="Nucleotide-bd_a/b_plait_sf"/>
</dbReference>
<evidence type="ECO:0000259" key="3">
    <source>
        <dbReference type="PROSITE" id="PS50102"/>
    </source>
</evidence>
<feature type="region of interest" description="Disordered" evidence="2">
    <location>
        <begin position="55"/>
        <end position="126"/>
    </location>
</feature>
<dbReference type="InterPro" id="IPR035979">
    <property type="entry name" value="RBD_domain_sf"/>
</dbReference>
<dbReference type="PROSITE" id="PS50102">
    <property type="entry name" value="RRM"/>
    <property type="match status" value="1"/>
</dbReference>
<evidence type="ECO:0000313" key="4">
    <source>
        <dbReference type="EMBL" id="KHJ86380.1"/>
    </source>
</evidence>
<dbReference type="GO" id="GO:0003723">
    <property type="term" value="F:RNA binding"/>
    <property type="evidence" value="ECO:0007669"/>
    <property type="project" value="UniProtKB-UniRule"/>
</dbReference>
<dbReference type="Pfam" id="PF00076">
    <property type="entry name" value="RRM_1"/>
    <property type="match status" value="1"/>
</dbReference>
<organism evidence="4 5">
    <name type="scientific">Oesophagostomum dentatum</name>
    <name type="common">Nodular worm</name>
    <dbReference type="NCBI Taxonomy" id="61180"/>
    <lineage>
        <taxon>Eukaryota</taxon>
        <taxon>Metazoa</taxon>
        <taxon>Ecdysozoa</taxon>
        <taxon>Nematoda</taxon>
        <taxon>Chromadorea</taxon>
        <taxon>Rhabditida</taxon>
        <taxon>Rhabditina</taxon>
        <taxon>Rhabditomorpha</taxon>
        <taxon>Strongyloidea</taxon>
        <taxon>Strongylidae</taxon>
        <taxon>Oesophagostomum</taxon>
    </lineage>
</organism>
<dbReference type="SUPFAM" id="SSF54928">
    <property type="entry name" value="RNA-binding domain, RBD"/>
    <property type="match status" value="1"/>
</dbReference>
<proteinExistence type="predicted"/>
<gene>
    <name evidence="4" type="ORF">OESDEN_13874</name>
</gene>
<dbReference type="CDD" id="cd12394">
    <property type="entry name" value="RRM1_RBM34"/>
    <property type="match status" value="1"/>
</dbReference>
<keyword evidence="1" id="KW-0694">RNA-binding</keyword>
<feature type="compositionally biased region" description="Basic and acidic residues" evidence="2">
    <location>
        <begin position="76"/>
        <end position="85"/>
    </location>
</feature>
<sequence length="209" mass="23263">MKQKKHNKLVKEVSDIGNDSAIDVEAAAAPKKVDVSMPSPSNGEYVVGSLSSLFGGGSASTSSQNSGEVSISKGETLIKPKEAKIAKLQHSSNDEAASSEEPQEEEIRKDRIKQRENRKKAHEQRMTLEEKKRTLFVGNAPLSMDERECKKLFAQYGAIESVRMRSVMPTKETITKRVAHISHNFHEKQTSVNFYVKFKDEESVQKALA</sequence>
<dbReference type="Gene3D" id="3.30.70.330">
    <property type="match status" value="1"/>
</dbReference>
<protein>
    <recommendedName>
        <fullName evidence="3">RRM domain-containing protein</fullName>
    </recommendedName>
</protein>
<dbReference type="OrthoDB" id="442677at2759"/>